<protein>
    <recommendedName>
        <fullName evidence="2">Prolyl 4-hydroxylase alpha subunit Fe(2+) 2OG dioxygenase domain-containing protein</fullName>
    </recommendedName>
</protein>
<reference evidence="4" key="2">
    <citation type="journal article" date="2007" name="PLoS Biol.">
        <title>Survey sequencing and comparative analysis of the elephant shark (Callorhinchus milii) genome.</title>
        <authorList>
            <person name="Venkatesh B."/>
            <person name="Kirkness E.F."/>
            <person name="Loh Y.H."/>
            <person name="Halpern A.L."/>
            <person name="Lee A.P."/>
            <person name="Johnson J."/>
            <person name="Dandona N."/>
            <person name="Viswanathan L.D."/>
            <person name="Tay A."/>
            <person name="Venter J.C."/>
            <person name="Strausberg R.L."/>
            <person name="Brenner S."/>
        </authorList>
    </citation>
    <scope>NUCLEOTIDE SEQUENCE [LARGE SCALE GENOMIC DNA]</scope>
</reference>
<dbReference type="STRING" id="7868.ENSCMIP00000011275"/>
<evidence type="ECO:0000313" key="4">
    <source>
        <dbReference type="Proteomes" id="UP000314986"/>
    </source>
</evidence>
<proteinExistence type="predicted"/>
<dbReference type="GeneTree" id="ENSGT00940000159593"/>
<dbReference type="InterPro" id="IPR039575">
    <property type="entry name" value="P3H"/>
</dbReference>
<reference evidence="3" key="4">
    <citation type="submission" date="2025-08" db="UniProtKB">
        <authorList>
            <consortium name="Ensembl"/>
        </authorList>
    </citation>
    <scope>IDENTIFICATION</scope>
</reference>
<evidence type="ECO:0000259" key="2">
    <source>
        <dbReference type="Pfam" id="PF13640"/>
    </source>
</evidence>
<feature type="region of interest" description="Disordered" evidence="1">
    <location>
        <begin position="65"/>
        <end position="84"/>
    </location>
</feature>
<dbReference type="PANTHER" id="PTHR14049:SF1">
    <property type="entry name" value="PROLYL 3-HYDROXYLASE 2"/>
    <property type="match status" value="1"/>
</dbReference>
<reference evidence="4" key="3">
    <citation type="journal article" date="2014" name="Nature">
        <title>Elephant shark genome provides unique insights into gnathostome evolution.</title>
        <authorList>
            <consortium name="International Elephant Shark Genome Sequencing Consortium"/>
            <person name="Venkatesh B."/>
            <person name="Lee A.P."/>
            <person name="Ravi V."/>
            <person name="Maurya A.K."/>
            <person name="Lian M.M."/>
            <person name="Swann J.B."/>
            <person name="Ohta Y."/>
            <person name="Flajnik M.F."/>
            <person name="Sutoh Y."/>
            <person name="Kasahara M."/>
            <person name="Hoon S."/>
            <person name="Gangu V."/>
            <person name="Roy S.W."/>
            <person name="Irimia M."/>
            <person name="Korzh V."/>
            <person name="Kondrychyn I."/>
            <person name="Lim Z.W."/>
            <person name="Tay B.H."/>
            <person name="Tohari S."/>
            <person name="Kong K.W."/>
            <person name="Ho S."/>
            <person name="Lorente-Galdos B."/>
            <person name="Quilez J."/>
            <person name="Marques-Bonet T."/>
            <person name="Raney B.J."/>
            <person name="Ingham P.W."/>
            <person name="Tay A."/>
            <person name="Hillier L.W."/>
            <person name="Minx P."/>
            <person name="Boehm T."/>
            <person name="Wilson R.K."/>
            <person name="Brenner S."/>
            <person name="Warren W.C."/>
        </authorList>
    </citation>
    <scope>NUCLEOTIDE SEQUENCE [LARGE SCALE GENOMIC DNA]</scope>
</reference>
<reference evidence="4" key="1">
    <citation type="journal article" date="2006" name="Science">
        <title>Ancient noncoding elements conserved in the human genome.</title>
        <authorList>
            <person name="Venkatesh B."/>
            <person name="Kirkness E.F."/>
            <person name="Loh Y.H."/>
            <person name="Halpern A.L."/>
            <person name="Lee A.P."/>
            <person name="Johnson J."/>
            <person name="Dandona N."/>
            <person name="Viswanathan L.D."/>
            <person name="Tay A."/>
            <person name="Venter J.C."/>
            <person name="Strausberg R.L."/>
            <person name="Brenner S."/>
        </authorList>
    </citation>
    <scope>NUCLEOTIDE SEQUENCE [LARGE SCALE GENOMIC DNA]</scope>
</reference>
<dbReference type="Pfam" id="PF13640">
    <property type="entry name" value="2OG-FeII_Oxy_3"/>
    <property type="match status" value="1"/>
</dbReference>
<reference evidence="3" key="5">
    <citation type="submission" date="2025-09" db="UniProtKB">
        <authorList>
            <consortium name="Ensembl"/>
        </authorList>
    </citation>
    <scope>IDENTIFICATION</scope>
</reference>
<accession>A0A4W3H7E5</accession>
<dbReference type="InParanoid" id="A0A4W3H7E5"/>
<sequence length="84" mass="9431">MCDCHRQASVKPRCGRMVSFSSGGENPHGVRAVTKGQRCAVALWFTLDPVFREVERVQADEVVQQMTRERGADEEVGINPRDEL</sequence>
<dbReference type="InterPro" id="IPR044862">
    <property type="entry name" value="Pro_4_hyd_alph_FE2OG_OXY"/>
</dbReference>
<dbReference type="GO" id="GO:0032963">
    <property type="term" value="P:collagen metabolic process"/>
    <property type="evidence" value="ECO:0007669"/>
    <property type="project" value="InterPro"/>
</dbReference>
<dbReference type="Gene3D" id="2.60.120.620">
    <property type="entry name" value="q2cbj1_9rhob like domain"/>
    <property type="match status" value="1"/>
</dbReference>
<feature type="domain" description="Prolyl 4-hydroxylase alpha subunit Fe(2+) 2OG dioxygenase" evidence="2">
    <location>
        <begin position="6"/>
        <end position="45"/>
    </location>
</feature>
<dbReference type="AlphaFoldDB" id="A0A4W3H7E5"/>
<dbReference type="Proteomes" id="UP000314986">
    <property type="component" value="Unassembled WGS sequence"/>
</dbReference>
<dbReference type="PANTHER" id="PTHR14049">
    <property type="entry name" value="LEPRECAN 1"/>
    <property type="match status" value="1"/>
</dbReference>
<dbReference type="GO" id="GO:0005783">
    <property type="term" value="C:endoplasmic reticulum"/>
    <property type="evidence" value="ECO:0007669"/>
    <property type="project" value="TreeGrafter"/>
</dbReference>
<evidence type="ECO:0000256" key="1">
    <source>
        <dbReference type="SAM" id="MobiDB-lite"/>
    </source>
</evidence>
<dbReference type="Ensembl" id="ENSCMIT00000011555.1">
    <property type="protein sequence ID" value="ENSCMIP00000011275.1"/>
    <property type="gene ID" value="ENSCMIG00000005866.1"/>
</dbReference>
<evidence type="ECO:0000313" key="3">
    <source>
        <dbReference type="Ensembl" id="ENSCMIP00000011275.1"/>
    </source>
</evidence>
<keyword evidence="4" id="KW-1185">Reference proteome</keyword>
<dbReference type="GO" id="GO:0019797">
    <property type="term" value="F:procollagen-proline 3-dioxygenase activity"/>
    <property type="evidence" value="ECO:0007669"/>
    <property type="project" value="TreeGrafter"/>
</dbReference>
<name>A0A4W3H7E5_CALMI</name>
<organism evidence="3 4">
    <name type="scientific">Callorhinchus milii</name>
    <name type="common">Ghost shark</name>
    <dbReference type="NCBI Taxonomy" id="7868"/>
    <lineage>
        <taxon>Eukaryota</taxon>
        <taxon>Metazoa</taxon>
        <taxon>Chordata</taxon>
        <taxon>Craniata</taxon>
        <taxon>Vertebrata</taxon>
        <taxon>Chondrichthyes</taxon>
        <taxon>Holocephali</taxon>
        <taxon>Chimaeriformes</taxon>
        <taxon>Callorhinchidae</taxon>
        <taxon>Callorhinchus</taxon>
    </lineage>
</organism>